<sequence length="140" mass="15477">MSQISGIYDAIVGISLTGVNVRGIDDIKLKVRSGDLPMRMLIPSTSGEGEFIAIGSDPSRLIWTIRDLCLWTPLSAGSGVGDHTEDMVAYINEYITAIKALRNPTSQSNIIHWEWELGPVPWADGDYWAIDFILTIEEII</sequence>
<evidence type="ECO:0000313" key="1">
    <source>
        <dbReference type="EMBL" id="KKM68525.1"/>
    </source>
</evidence>
<gene>
    <name evidence="1" type="ORF">LCGC14_1460010</name>
</gene>
<dbReference type="AlphaFoldDB" id="A0A0F9LVX9"/>
<name>A0A0F9LVX9_9ZZZZ</name>
<organism evidence="1">
    <name type="scientific">marine sediment metagenome</name>
    <dbReference type="NCBI Taxonomy" id="412755"/>
    <lineage>
        <taxon>unclassified sequences</taxon>
        <taxon>metagenomes</taxon>
        <taxon>ecological metagenomes</taxon>
    </lineage>
</organism>
<reference evidence="1" key="1">
    <citation type="journal article" date="2015" name="Nature">
        <title>Complex archaea that bridge the gap between prokaryotes and eukaryotes.</title>
        <authorList>
            <person name="Spang A."/>
            <person name="Saw J.H."/>
            <person name="Jorgensen S.L."/>
            <person name="Zaremba-Niedzwiedzka K."/>
            <person name="Martijn J."/>
            <person name="Lind A.E."/>
            <person name="van Eijk R."/>
            <person name="Schleper C."/>
            <person name="Guy L."/>
            <person name="Ettema T.J."/>
        </authorList>
    </citation>
    <scope>NUCLEOTIDE SEQUENCE</scope>
</reference>
<proteinExistence type="predicted"/>
<comment type="caution">
    <text evidence="1">The sequence shown here is derived from an EMBL/GenBank/DDBJ whole genome shotgun (WGS) entry which is preliminary data.</text>
</comment>
<accession>A0A0F9LVX9</accession>
<dbReference type="EMBL" id="LAZR01010153">
    <property type="protein sequence ID" value="KKM68525.1"/>
    <property type="molecule type" value="Genomic_DNA"/>
</dbReference>
<protein>
    <submittedName>
        <fullName evidence="1">Uncharacterized protein</fullName>
    </submittedName>
</protein>